<dbReference type="PANTHER" id="PTHR11409:SF39">
    <property type="entry name" value="ADENOSINE DEAMINASE 2"/>
    <property type="match status" value="1"/>
</dbReference>
<reference evidence="13" key="1">
    <citation type="submission" date="2022-11" db="EMBL/GenBank/DDBJ databases">
        <title>Centuries of genome instability and evolution in soft-shell clam transmissible cancer (bioRxiv).</title>
        <authorList>
            <person name="Hart S.F.M."/>
            <person name="Yonemitsu M.A."/>
            <person name="Giersch R.M."/>
            <person name="Beal B.F."/>
            <person name="Arriagada G."/>
            <person name="Davis B.W."/>
            <person name="Ostrander E.A."/>
            <person name="Goff S.P."/>
            <person name="Metzger M.J."/>
        </authorList>
    </citation>
    <scope>NUCLEOTIDE SEQUENCE</scope>
    <source>
        <strain evidence="13">MELC-2E11</strain>
        <tissue evidence="13">Siphon/mantle</tissue>
    </source>
</reference>
<evidence type="ECO:0000313" key="14">
    <source>
        <dbReference type="Proteomes" id="UP001164746"/>
    </source>
</evidence>
<dbReference type="Pfam" id="PF00962">
    <property type="entry name" value="A_deaminase"/>
    <property type="match status" value="1"/>
</dbReference>
<dbReference type="InterPro" id="IPR006331">
    <property type="entry name" value="ADGF"/>
</dbReference>
<keyword evidence="7 10" id="KW-0732">Signal</keyword>
<feature type="chain" id="PRO_5045268545" description="adenosine deaminase" evidence="10">
    <location>
        <begin position="23"/>
        <end position="539"/>
    </location>
</feature>
<evidence type="ECO:0000256" key="6">
    <source>
        <dbReference type="ARBA" id="ARBA00022723"/>
    </source>
</evidence>
<evidence type="ECO:0000256" key="2">
    <source>
        <dbReference type="ARBA" id="ARBA00004613"/>
    </source>
</evidence>
<feature type="domain" description="Adenosine/AMP deaminase N-terminal" evidence="12">
    <location>
        <begin position="45"/>
        <end position="126"/>
    </location>
</feature>
<dbReference type="SUPFAM" id="SSF51556">
    <property type="entry name" value="Metallo-dependent hydrolases"/>
    <property type="match status" value="1"/>
</dbReference>
<evidence type="ECO:0000259" key="11">
    <source>
        <dbReference type="Pfam" id="PF00962"/>
    </source>
</evidence>
<evidence type="ECO:0000259" key="12">
    <source>
        <dbReference type="Pfam" id="PF08451"/>
    </source>
</evidence>
<evidence type="ECO:0000256" key="10">
    <source>
        <dbReference type="SAM" id="SignalP"/>
    </source>
</evidence>
<comment type="similarity">
    <text evidence="3">Belongs to the metallo-dependent hydrolases superfamily. Adenosine and AMP deaminases family. ADGF subfamily.</text>
</comment>
<organism evidence="13 14">
    <name type="scientific">Mya arenaria</name>
    <name type="common">Soft-shell clam</name>
    <dbReference type="NCBI Taxonomy" id="6604"/>
    <lineage>
        <taxon>Eukaryota</taxon>
        <taxon>Metazoa</taxon>
        <taxon>Spiralia</taxon>
        <taxon>Lophotrochozoa</taxon>
        <taxon>Mollusca</taxon>
        <taxon>Bivalvia</taxon>
        <taxon>Autobranchia</taxon>
        <taxon>Heteroconchia</taxon>
        <taxon>Euheterodonta</taxon>
        <taxon>Imparidentia</taxon>
        <taxon>Neoheterodontei</taxon>
        <taxon>Myida</taxon>
        <taxon>Myoidea</taxon>
        <taxon>Myidae</taxon>
        <taxon>Mya</taxon>
    </lineage>
</organism>
<evidence type="ECO:0000256" key="7">
    <source>
        <dbReference type="ARBA" id="ARBA00022729"/>
    </source>
</evidence>
<keyword evidence="6" id="KW-0479">Metal-binding</keyword>
<accession>A0ABY7E365</accession>
<evidence type="ECO:0000256" key="1">
    <source>
        <dbReference type="ARBA" id="ARBA00001947"/>
    </source>
</evidence>
<dbReference type="Gene3D" id="3.20.20.140">
    <property type="entry name" value="Metal-dependent hydrolases"/>
    <property type="match status" value="1"/>
</dbReference>
<dbReference type="InterPro" id="IPR001365">
    <property type="entry name" value="A_deaminase_dom"/>
</dbReference>
<keyword evidence="14" id="KW-1185">Reference proteome</keyword>
<proteinExistence type="inferred from homology"/>
<evidence type="ECO:0000256" key="4">
    <source>
        <dbReference type="ARBA" id="ARBA00012784"/>
    </source>
</evidence>
<keyword evidence="8" id="KW-0378">Hydrolase</keyword>
<dbReference type="InterPro" id="IPR013659">
    <property type="entry name" value="A_deaminase_N"/>
</dbReference>
<feature type="domain" description="Adenosine deaminase" evidence="11">
    <location>
        <begin position="245"/>
        <end position="513"/>
    </location>
</feature>
<dbReference type="InterPro" id="IPR032466">
    <property type="entry name" value="Metal_Hydrolase"/>
</dbReference>
<dbReference type="Proteomes" id="UP001164746">
    <property type="component" value="Chromosome 4"/>
</dbReference>
<evidence type="ECO:0000256" key="8">
    <source>
        <dbReference type="ARBA" id="ARBA00022801"/>
    </source>
</evidence>
<dbReference type="NCBIfam" id="TIGR01431">
    <property type="entry name" value="adm_rel"/>
    <property type="match status" value="1"/>
</dbReference>
<evidence type="ECO:0000256" key="9">
    <source>
        <dbReference type="ARBA" id="ARBA00047764"/>
    </source>
</evidence>
<dbReference type="EC" id="3.5.4.4" evidence="4"/>
<dbReference type="InterPro" id="IPR006330">
    <property type="entry name" value="Ado/ade_deaminase"/>
</dbReference>
<gene>
    <name evidence="13" type="ORF">MAR_010202</name>
</gene>
<name>A0ABY7E365_MYAAR</name>
<dbReference type="PANTHER" id="PTHR11409">
    <property type="entry name" value="ADENOSINE DEAMINASE"/>
    <property type="match status" value="1"/>
</dbReference>
<feature type="signal peptide" evidence="10">
    <location>
        <begin position="1"/>
        <end position="22"/>
    </location>
</feature>
<evidence type="ECO:0000313" key="13">
    <source>
        <dbReference type="EMBL" id="WAR03644.1"/>
    </source>
</evidence>
<keyword evidence="5" id="KW-0964">Secreted</keyword>
<evidence type="ECO:0000256" key="3">
    <source>
        <dbReference type="ARBA" id="ARBA00006083"/>
    </source>
</evidence>
<sequence length="539" mass="60476">MEYVNFILCVAIIIMARSFGVSFKTVSGGPIFVSEMSMDSVYKGSKFSNDKDYMQKRQLFIDTEAQERVGGEIVMNLDEKALNNRILAMKKKEYDAAHYQGGSFAPQINFLQSKPLYEKSDIFKLIQKMPKGGALHLHDVSITDVNWLVGNVTYRDHCYMCNDVNANDSIVFHFFQNPPSNPGCPWKLVNDVRAKSNNVTAFDQMLLESMVMTPDLAVGDINMIWKAFEGALIRAEGLIFYKPVFKDYFYEALTEFQADNVQYMELRALLPEVYELNGTIIAPRDVMQIYKDTIEEFKHDNHDFTGAKIIKTNIRFFNNSFILDDIKTSVELLAAFPEHFAGYDLVGQEDPGRTLLSYLDDLLYPSTLDPPVNLPYFFHAGETTWQGTKVDDNLVDAVLLNTSRIGHGYAATKHPEVLKVIRNNKIAIEINPISNQVLKLVDNLQNHPGAALLAGGYPVVISSDDPVIWGATGLSYDFYAAFMALAGQDDGLPVLKQLAMNSLIYSAMTDAEKVVAIKAWEVKWNAFVRAALHDTAPAA</sequence>
<evidence type="ECO:0000256" key="5">
    <source>
        <dbReference type="ARBA" id="ARBA00022525"/>
    </source>
</evidence>
<dbReference type="EMBL" id="CP111015">
    <property type="protein sequence ID" value="WAR03644.1"/>
    <property type="molecule type" value="Genomic_DNA"/>
</dbReference>
<protein>
    <recommendedName>
        <fullName evidence="4">adenosine deaminase</fullName>
        <ecNumber evidence="4">3.5.4.4</ecNumber>
    </recommendedName>
</protein>
<comment type="subcellular location">
    <subcellularLocation>
        <location evidence="2">Secreted</location>
    </subcellularLocation>
</comment>
<comment type="cofactor">
    <cofactor evidence="1">
        <name>Zn(2+)</name>
        <dbReference type="ChEBI" id="CHEBI:29105"/>
    </cofactor>
</comment>
<comment type="catalytic activity">
    <reaction evidence="9">
        <text>adenosine + H2O + H(+) = inosine + NH4(+)</text>
        <dbReference type="Rhea" id="RHEA:24408"/>
        <dbReference type="ChEBI" id="CHEBI:15377"/>
        <dbReference type="ChEBI" id="CHEBI:15378"/>
        <dbReference type="ChEBI" id="CHEBI:16335"/>
        <dbReference type="ChEBI" id="CHEBI:17596"/>
        <dbReference type="ChEBI" id="CHEBI:28938"/>
        <dbReference type="EC" id="3.5.4.4"/>
    </reaction>
</comment>
<dbReference type="Pfam" id="PF08451">
    <property type="entry name" value="A_deaminase_N"/>
    <property type="match status" value="1"/>
</dbReference>